<dbReference type="InterPro" id="IPR003864">
    <property type="entry name" value="CSC1/OSCA1-like_7TM"/>
</dbReference>
<dbReference type="PANTHER" id="PTHR13018:SF26">
    <property type="entry name" value="DOMAIN PROTEIN, PUTATIVE (AFU_ORTHOLOGUE AFUA_5G10920)-RELATED"/>
    <property type="match status" value="1"/>
</dbReference>
<feature type="transmembrane region" description="Helical" evidence="8">
    <location>
        <begin position="679"/>
        <end position="701"/>
    </location>
</feature>
<evidence type="ECO:0000313" key="14">
    <source>
        <dbReference type="Proteomes" id="UP000800035"/>
    </source>
</evidence>
<evidence type="ECO:0000256" key="3">
    <source>
        <dbReference type="ARBA" id="ARBA00022448"/>
    </source>
</evidence>
<feature type="transmembrane region" description="Helical" evidence="8">
    <location>
        <begin position="456"/>
        <end position="476"/>
    </location>
</feature>
<proteinExistence type="inferred from homology"/>
<gene>
    <name evidence="13" type="ORF">CC80DRAFT_19661</name>
</gene>
<keyword evidence="6 8" id="KW-0472">Membrane</keyword>
<evidence type="ECO:0000256" key="2">
    <source>
        <dbReference type="ARBA" id="ARBA00007779"/>
    </source>
</evidence>
<feature type="transmembrane region" description="Helical" evidence="8">
    <location>
        <begin position="167"/>
        <end position="186"/>
    </location>
</feature>
<dbReference type="AlphaFoldDB" id="A0A6A5U0U7"/>
<feature type="domain" description="CSC1/OSCA1-like N-terminal transmembrane" evidence="11">
    <location>
        <begin position="39"/>
        <end position="188"/>
    </location>
</feature>
<evidence type="ECO:0000259" key="10">
    <source>
        <dbReference type="Pfam" id="PF12621"/>
    </source>
</evidence>
<dbReference type="PANTHER" id="PTHR13018">
    <property type="entry name" value="PROBABLE MEMBRANE PROTEIN DUF221-RELATED"/>
    <property type="match status" value="1"/>
</dbReference>
<feature type="domain" description="CSC1/OSCA1-like cytosolic" evidence="12">
    <location>
        <begin position="211"/>
        <end position="397"/>
    </location>
</feature>
<evidence type="ECO:0000256" key="8">
    <source>
        <dbReference type="SAM" id="Phobius"/>
    </source>
</evidence>
<feature type="transmembrane region" description="Helical" evidence="8">
    <location>
        <begin position="37"/>
        <end position="61"/>
    </location>
</feature>
<accession>A0A6A5U0U7</accession>
<reference evidence="13" key="1">
    <citation type="journal article" date="2020" name="Stud. Mycol.">
        <title>101 Dothideomycetes genomes: a test case for predicting lifestyles and emergence of pathogens.</title>
        <authorList>
            <person name="Haridas S."/>
            <person name="Albert R."/>
            <person name="Binder M."/>
            <person name="Bloem J."/>
            <person name="Labutti K."/>
            <person name="Salamov A."/>
            <person name="Andreopoulos B."/>
            <person name="Baker S."/>
            <person name="Barry K."/>
            <person name="Bills G."/>
            <person name="Bluhm B."/>
            <person name="Cannon C."/>
            <person name="Castanera R."/>
            <person name="Culley D."/>
            <person name="Daum C."/>
            <person name="Ezra D."/>
            <person name="Gonzalez J."/>
            <person name="Henrissat B."/>
            <person name="Kuo A."/>
            <person name="Liang C."/>
            <person name="Lipzen A."/>
            <person name="Lutzoni F."/>
            <person name="Magnuson J."/>
            <person name="Mondo S."/>
            <person name="Nolan M."/>
            <person name="Ohm R."/>
            <person name="Pangilinan J."/>
            <person name="Park H.-J."/>
            <person name="Ramirez L."/>
            <person name="Alfaro M."/>
            <person name="Sun H."/>
            <person name="Tritt A."/>
            <person name="Yoshinaga Y."/>
            <person name="Zwiers L.-H."/>
            <person name="Turgeon B."/>
            <person name="Goodwin S."/>
            <person name="Spatafora J."/>
            <person name="Crous P."/>
            <person name="Grigoriev I."/>
        </authorList>
    </citation>
    <scope>NUCLEOTIDE SEQUENCE</scope>
    <source>
        <strain evidence="13">CBS 675.92</strain>
    </source>
</reference>
<protein>
    <submittedName>
        <fullName evidence="13">DUF221-domain-containing protein</fullName>
    </submittedName>
</protein>
<dbReference type="Pfam" id="PF14703">
    <property type="entry name" value="PHM7_cyt"/>
    <property type="match status" value="1"/>
</dbReference>
<evidence type="ECO:0000256" key="4">
    <source>
        <dbReference type="ARBA" id="ARBA00022692"/>
    </source>
</evidence>
<feature type="domain" description="CSC1/OSCA1-like 7TM region" evidence="9">
    <location>
        <begin position="634"/>
        <end position="699"/>
    </location>
</feature>
<dbReference type="Proteomes" id="UP000800035">
    <property type="component" value="Unassembled WGS sequence"/>
</dbReference>
<name>A0A6A5U0U7_9PLEO</name>
<evidence type="ECO:0000256" key="5">
    <source>
        <dbReference type="ARBA" id="ARBA00022989"/>
    </source>
</evidence>
<dbReference type="InterPro" id="IPR045122">
    <property type="entry name" value="Csc1-like"/>
</dbReference>
<dbReference type="Pfam" id="PF12621">
    <property type="entry name" value="PHM7_ext"/>
    <property type="match status" value="1"/>
</dbReference>
<dbReference type="InterPro" id="IPR032880">
    <property type="entry name" value="CSC1/OSCA1-like_N"/>
</dbReference>
<evidence type="ECO:0000259" key="12">
    <source>
        <dbReference type="Pfam" id="PF14703"/>
    </source>
</evidence>
<dbReference type="OrthoDB" id="1076608at2759"/>
<feature type="transmembrane region" description="Helical" evidence="8">
    <location>
        <begin position="411"/>
        <end position="436"/>
    </location>
</feature>
<dbReference type="GO" id="GO:0005227">
    <property type="term" value="F:calcium-activated cation channel activity"/>
    <property type="evidence" value="ECO:0007669"/>
    <property type="project" value="InterPro"/>
</dbReference>
<organism evidence="13 14">
    <name type="scientific">Byssothecium circinans</name>
    <dbReference type="NCBI Taxonomy" id="147558"/>
    <lineage>
        <taxon>Eukaryota</taxon>
        <taxon>Fungi</taxon>
        <taxon>Dikarya</taxon>
        <taxon>Ascomycota</taxon>
        <taxon>Pezizomycotina</taxon>
        <taxon>Dothideomycetes</taxon>
        <taxon>Pleosporomycetidae</taxon>
        <taxon>Pleosporales</taxon>
        <taxon>Massarineae</taxon>
        <taxon>Massarinaceae</taxon>
        <taxon>Byssothecium</taxon>
    </lineage>
</organism>
<keyword evidence="4 8" id="KW-0812">Transmembrane</keyword>
<keyword evidence="5 8" id="KW-1133">Transmembrane helix</keyword>
<feature type="transmembrane region" description="Helical" evidence="8">
    <location>
        <begin position="120"/>
        <end position="139"/>
    </location>
</feature>
<comment type="subcellular location">
    <subcellularLocation>
        <location evidence="1">Membrane</location>
        <topology evidence="1">Multi-pass membrane protein</topology>
    </subcellularLocation>
</comment>
<dbReference type="GO" id="GO:0005886">
    <property type="term" value="C:plasma membrane"/>
    <property type="evidence" value="ECO:0007669"/>
    <property type="project" value="TreeGrafter"/>
</dbReference>
<keyword evidence="14" id="KW-1185">Reference proteome</keyword>
<dbReference type="InterPro" id="IPR022257">
    <property type="entry name" value="PHM7_ext"/>
</dbReference>
<feature type="coiled-coil region" evidence="7">
    <location>
        <begin position="323"/>
        <end position="350"/>
    </location>
</feature>
<evidence type="ECO:0000256" key="7">
    <source>
        <dbReference type="SAM" id="Coils"/>
    </source>
</evidence>
<feature type="transmembrane region" description="Helical" evidence="8">
    <location>
        <begin position="707"/>
        <end position="725"/>
    </location>
</feature>
<feature type="domain" description="CSC1/OSCA1-like 7TM region" evidence="9">
    <location>
        <begin position="411"/>
        <end position="616"/>
    </location>
</feature>
<evidence type="ECO:0000259" key="9">
    <source>
        <dbReference type="Pfam" id="PF02714"/>
    </source>
</evidence>
<keyword evidence="3" id="KW-0813">Transport</keyword>
<feature type="domain" description="10TM putative phosphate transporter extracellular tail" evidence="10">
    <location>
        <begin position="788"/>
        <end position="877"/>
    </location>
</feature>
<evidence type="ECO:0000256" key="6">
    <source>
        <dbReference type="ARBA" id="ARBA00023136"/>
    </source>
</evidence>
<feature type="transmembrane region" description="Helical" evidence="8">
    <location>
        <begin position="634"/>
        <end position="658"/>
    </location>
</feature>
<dbReference type="Pfam" id="PF13967">
    <property type="entry name" value="RSN1_TM"/>
    <property type="match status" value="1"/>
</dbReference>
<dbReference type="InterPro" id="IPR027815">
    <property type="entry name" value="CSC1/OSCA1-like_cyt"/>
</dbReference>
<dbReference type="EMBL" id="ML976986">
    <property type="protein sequence ID" value="KAF1958773.1"/>
    <property type="molecule type" value="Genomic_DNA"/>
</dbReference>
<evidence type="ECO:0000313" key="13">
    <source>
        <dbReference type="EMBL" id="KAF1958773.1"/>
    </source>
</evidence>
<dbReference type="Pfam" id="PF02714">
    <property type="entry name" value="RSN1_7TM"/>
    <property type="match status" value="2"/>
</dbReference>
<evidence type="ECO:0000259" key="11">
    <source>
        <dbReference type="Pfam" id="PF13967"/>
    </source>
</evidence>
<sequence>MDMGSQEILQDAIKDVVRNSSFEAWDGKPKPKGSASFAALLSAFVPTWTTALLFMMVFVVIRHRYPKIYSPRTYIGTIPEKDRTPSASHSYFDWVHTLRVVPDTFVLYHGSLDSYLYLRFLRTLIFLCVVGCAITWPILMPINATGGGTSSQIDRISISNVTKKKHLYAHAVVAWVYFSFVMFTVARERLWLIGLRQAWNLSKLNANRLSSRVVLFLSAPTTALDQDNLDRFFGPDAVRVWPATKADKLQSLVSSRDSLVEDLECAELQLIQKVGEKARSGKKKRDGNFRTFDDLSDGMKKSLRPTHRLKTTSGQVGRKVDSINWYREQIKAKEAEIEKARDSNENAESHGGAAAVFVEFKNQAAAQRAFQQIASAEILALNPRFTGVLPGEVIWNNLVLPPARRISQAGIATALVVAIIIFWSIPISFVGAFSNVTYLAENFKWLAWLNKLPKTVTGLLSGLVPPLLLSLLATWVPDIFRAIFKAFGEPTNTAAELKVLKWYYVFQVLQIFLVNTIASGAAAVVSQIINNPSEVPRLLADKLPSAANSYLTYFLVQGFTSASTNILNYSDLLSYLFYDYLFDKTPRQKFNSYTKLKSMAWGKLFPKYGNFVIIGMSSPLSYRMGQKSGNPSSIAYSCVAPLVLGFAAAGLSIFYFSYRYMLLYTVSPKIDTKGHCYTLSLQQILTGIYIAELCLIGLFGLRQATGPSIMTAVLFITTVLFNATTNKYFAPLEQYLPADLTQESGDTDNEEGAPLLSSIEEGEAHSHLEHHIQRLPIPNHYLSPLARFFNPQVYASHRALRTWLKNDAEFDEDDVPEYSEEMKRKAYLNPAYTSQTPVVWLPRDEVGVSKTEVREKEEEGLDASDEGAWMDGKKVKWDVNDFSKVPVFKEDVKW</sequence>
<comment type="similarity">
    <text evidence="2">Belongs to the CSC1 (TC 1.A.17) family.</text>
</comment>
<keyword evidence="7" id="KW-0175">Coiled coil</keyword>
<evidence type="ECO:0000256" key="1">
    <source>
        <dbReference type="ARBA" id="ARBA00004141"/>
    </source>
</evidence>